<dbReference type="InterPro" id="IPR015422">
    <property type="entry name" value="PyrdxlP-dep_Trfase_small"/>
</dbReference>
<evidence type="ECO:0000256" key="1">
    <source>
        <dbReference type="ARBA" id="ARBA00022642"/>
    </source>
</evidence>
<feature type="binding site" evidence="4">
    <location>
        <position position="201"/>
    </location>
    <ligand>
        <name>pyridoxal 5'-phosphate</name>
        <dbReference type="ChEBI" id="CHEBI:597326"/>
    </ligand>
</feature>
<gene>
    <name evidence="4 7" type="primary">kynU</name>
    <name evidence="7" type="ORF">GCM10017044_08990</name>
</gene>
<dbReference type="HAMAP" id="MF_01970">
    <property type="entry name" value="Kynureninase"/>
    <property type="match status" value="1"/>
</dbReference>
<comment type="caution">
    <text evidence="7">The sequence shown here is derived from an EMBL/GenBank/DDBJ whole genome shotgun (WGS) entry which is preliminary data.</text>
</comment>
<dbReference type="PANTHER" id="PTHR14084:SF0">
    <property type="entry name" value="KYNURENINASE"/>
    <property type="match status" value="1"/>
</dbReference>
<comment type="function">
    <text evidence="4 6">Catalyzes the cleavage of L-kynurenine (L-Kyn) and L-3-hydroxykynurenine (L-3OHKyn) into anthranilic acid (AA) and 3-hydroxyanthranilic acid (3-OHAA), respectively.</text>
</comment>
<keyword evidence="3 4" id="KW-0663">Pyridoxal phosphate</keyword>
<dbReference type="EMBL" id="BNCI01000001">
    <property type="protein sequence ID" value="GHF16840.1"/>
    <property type="molecule type" value="Genomic_DNA"/>
</dbReference>
<dbReference type="GO" id="GO:0097053">
    <property type="term" value="P:L-kynurenine catabolic process"/>
    <property type="evidence" value="ECO:0007669"/>
    <property type="project" value="UniProtKB-UniRule"/>
</dbReference>
<dbReference type="NCBIfam" id="TIGR01814">
    <property type="entry name" value="kynureninase"/>
    <property type="match status" value="1"/>
</dbReference>
<dbReference type="GO" id="GO:0005737">
    <property type="term" value="C:cytoplasm"/>
    <property type="evidence" value="ECO:0007669"/>
    <property type="project" value="UniProtKB-UniRule"/>
</dbReference>
<comment type="catalytic activity">
    <reaction evidence="6">
        <text>3-hydroxy-L-kynurenine + H2O = 3-hydroxyanthranilate + L-alanine + H(+)</text>
        <dbReference type="Rhea" id="RHEA:25143"/>
        <dbReference type="ChEBI" id="CHEBI:15377"/>
        <dbReference type="ChEBI" id="CHEBI:15378"/>
        <dbReference type="ChEBI" id="CHEBI:36559"/>
        <dbReference type="ChEBI" id="CHEBI:57972"/>
        <dbReference type="ChEBI" id="CHEBI:58125"/>
        <dbReference type="EC" id="3.7.1.3"/>
    </reaction>
</comment>
<comment type="pathway">
    <text evidence="4 6">Cofactor biosynthesis; NAD(+) biosynthesis; quinolinate from L-kynurenine: step 2/3.</text>
</comment>
<name>A0A919E5S9_9PROT</name>
<sequence>MTILTRDDCLKMDAVDPLKTYRDAFALPDGLIYLDGNSLGPQPKAAADLAADLVKRQWGQDLIKSWNTAGWFELPYKLGDKLGRLLGANPGEMIVTDSTGINIYKVLSLALGLNPDRKTILMENDNFPTDVYMAEGLLGQLGDEYDLKLVAGDDILDALTDDVAVVMVTEVNYKTGRLLDMKAIADKAHAVGALAAFDLCHSAGAVPVDLNAAGADLAVGCSYKYLNGGPGAPAFIFVAERHQNKAQQPLSGWWGHKAPFEFETRYRAGEGISQMASGTQPILSLAMVDCGLSLFLDVDMAQVRQKSVKLCDMFIELVESRCGAWGFELNTPRDAVKRGSQVSFNHSDGYAIVKALIAKDVIGDFRAPQNMRFGFAPLYVRYVDVWDAVDRLADIMESGEWQKEIYHARDAVT</sequence>
<comment type="catalytic activity">
    <reaction evidence="4 6">
        <text>L-kynurenine + H2O = anthranilate + L-alanine + H(+)</text>
        <dbReference type="Rhea" id="RHEA:16813"/>
        <dbReference type="ChEBI" id="CHEBI:15377"/>
        <dbReference type="ChEBI" id="CHEBI:15378"/>
        <dbReference type="ChEBI" id="CHEBI:16567"/>
        <dbReference type="ChEBI" id="CHEBI:57959"/>
        <dbReference type="ChEBI" id="CHEBI:57972"/>
        <dbReference type="EC" id="3.7.1.3"/>
    </reaction>
</comment>
<dbReference type="Pfam" id="PF22580">
    <property type="entry name" value="KYNU_C"/>
    <property type="match status" value="1"/>
</dbReference>
<evidence type="ECO:0000256" key="3">
    <source>
        <dbReference type="ARBA" id="ARBA00022898"/>
    </source>
</evidence>
<proteinExistence type="inferred from homology"/>
<evidence type="ECO:0000313" key="7">
    <source>
        <dbReference type="EMBL" id="GHF16840.1"/>
    </source>
</evidence>
<dbReference type="GO" id="GO:0030170">
    <property type="term" value="F:pyridoxal phosphate binding"/>
    <property type="evidence" value="ECO:0007669"/>
    <property type="project" value="UniProtKB-UniRule"/>
</dbReference>
<evidence type="ECO:0000256" key="4">
    <source>
        <dbReference type="HAMAP-Rule" id="MF_01970"/>
    </source>
</evidence>
<dbReference type="InterPro" id="IPR015421">
    <property type="entry name" value="PyrdxlP-dep_Trfase_major"/>
</dbReference>
<protein>
    <recommendedName>
        <fullName evidence="4 5">Kynureninase</fullName>
        <ecNumber evidence="4 5">3.7.1.3</ecNumber>
    </recommendedName>
    <alternativeName>
        <fullName evidence="4">L-kynurenine hydrolase</fullName>
    </alternativeName>
</protein>
<dbReference type="GO" id="GO:0043420">
    <property type="term" value="P:anthranilate metabolic process"/>
    <property type="evidence" value="ECO:0007669"/>
    <property type="project" value="TreeGrafter"/>
</dbReference>
<dbReference type="Proteomes" id="UP000630923">
    <property type="component" value="Unassembled WGS sequence"/>
</dbReference>
<comment type="caution">
    <text evidence="4">Lacks conserved residue(s) required for the propagation of feature annotation.</text>
</comment>
<feature type="binding site" evidence="4">
    <location>
        <position position="198"/>
    </location>
    <ligand>
        <name>pyridoxal 5'-phosphate</name>
        <dbReference type="ChEBI" id="CHEBI:597326"/>
    </ligand>
</feature>
<dbReference type="InterPro" id="IPR010111">
    <property type="entry name" value="Kynureninase"/>
</dbReference>
<comment type="subunit">
    <text evidence="4 6">Homodimer.</text>
</comment>
<evidence type="ECO:0000256" key="5">
    <source>
        <dbReference type="NCBIfam" id="TIGR01814"/>
    </source>
</evidence>
<feature type="binding site" evidence="4">
    <location>
        <position position="279"/>
    </location>
    <ligand>
        <name>pyridoxal 5'-phosphate</name>
        <dbReference type="ChEBI" id="CHEBI:597326"/>
    </ligand>
</feature>
<dbReference type="Gene3D" id="3.40.640.10">
    <property type="entry name" value="Type I PLP-dependent aspartate aminotransferase-like (Major domain)"/>
    <property type="match status" value="1"/>
</dbReference>
<keyword evidence="1 4" id="KW-0662">Pyridine nucleotide biosynthesis</keyword>
<comment type="pathway">
    <text evidence="4 6">Amino-acid degradation; L-kynurenine degradation; L-alanine and anthranilate from L-kynurenine: step 1/1.</text>
</comment>
<keyword evidence="2 4" id="KW-0378">Hydrolase</keyword>
<reference evidence="7" key="2">
    <citation type="submission" date="2020-09" db="EMBL/GenBank/DDBJ databases">
        <authorList>
            <person name="Sun Q."/>
            <person name="Kim S."/>
        </authorList>
    </citation>
    <scope>NUCLEOTIDE SEQUENCE</scope>
    <source>
        <strain evidence="7">KCTC 42590</strain>
    </source>
</reference>
<dbReference type="SUPFAM" id="SSF53383">
    <property type="entry name" value="PLP-dependent transferases"/>
    <property type="match status" value="1"/>
</dbReference>
<evidence type="ECO:0000313" key="8">
    <source>
        <dbReference type="Proteomes" id="UP000630923"/>
    </source>
</evidence>
<dbReference type="RefSeq" id="WP_191250344.1">
    <property type="nucleotide sequence ID" value="NZ_BNCI01000001.1"/>
</dbReference>
<evidence type="ECO:0000256" key="6">
    <source>
        <dbReference type="PIRNR" id="PIRNR038800"/>
    </source>
</evidence>
<dbReference type="Gene3D" id="3.90.1150.10">
    <property type="entry name" value="Aspartate Aminotransferase, domain 1"/>
    <property type="match status" value="1"/>
</dbReference>
<dbReference type="EC" id="3.7.1.3" evidence="4 5"/>
<accession>A0A919E5S9</accession>
<feature type="binding site" evidence="4">
    <location>
        <position position="223"/>
    </location>
    <ligand>
        <name>pyridoxal 5'-phosphate</name>
        <dbReference type="ChEBI" id="CHEBI:597326"/>
    </ligand>
</feature>
<feature type="binding site" evidence="4">
    <location>
        <begin position="127"/>
        <end position="130"/>
    </location>
    <ligand>
        <name>pyridoxal 5'-phosphate</name>
        <dbReference type="ChEBI" id="CHEBI:597326"/>
    </ligand>
</feature>
<dbReference type="InterPro" id="IPR015424">
    <property type="entry name" value="PyrdxlP-dep_Trfase"/>
</dbReference>
<feature type="binding site" evidence="4">
    <location>
        <position position="253"/>
    </location>
    <ligand>
        <name>pyridoxal 5'-phosphate</name>
        <dbReference type="ChEBI" id="CHEBI:597326"/>
    </ligand>
</feature>
<organism evidence="7 8">
    <name type="scientific">Kordiimonas sediminis</name>
    <dbReference type="NCBI Taxonomy" id="1735581"/>
    <lineage>
        <taxon>Bacteria</taxon>
        <taxon>Pseudomonadati</taxon>
        <taxon>Pseudomonadota</taxon>
        <taxon>Alphaproteobacteria</taxon>
        <taxon>Kordiimonadales</taxon>
        <taxon>Kordiimonadaceae</taxon>
        <taxon>Kordiimonas</taxon>
    </lineage>
</organism>
<dbReference type="GO" id="GO:0019441">
    <property type="term" value="P:L-tryptophan catabolic process to kynurenine"/>
    <property type="evidence" value="ECO:0007669"/>
    <property type="project" value="TreeGrafter"/>
</dbReference>
<dbReference type="GO" id="GO:0009435">
    <property type="term" value="P:NAD+ biosynthetic process"/>
    <property type="evidence" value="ECO:0007669"/>
    <property type="project" value="UniProtKB-UniRule"/>
</dbReference>
<reference evidence="7" key="1">
    <citation type="journal article" date="2014" name="Int. J. Syst. Evol. Microbiol.">
        <title>Complete genome sequence of Corynebacterium casei LMG S-19264T (=DSM 44701T), isolated from a smear-ripened cheese.</title>
        <authorList>
            <consortium name="US DOE Joint Genome Institute (JGI-PGF)"/>
            <person name="Walter F."/>
            <person name="Albersmeier A."/>
            <person name="Kalinowski J."/>
            <person name="Ruckert C."/>
        </authorList>
    </citation>
    <scope>NUCLEOTIDE SEQUENCE</scope>
    <source>
        <strain evidence="7">KCTC 42590</strain>
    </source>
</reference>
<feature type="binding site" evidence="4">
    <location>
        <position position="169"/>
    </location>
    <ligand>
        <name>pyridoxal 5'-phosphate</name>
        <dbReference type="ChEBI" id="CHEBI:597326"/>
    </ligand>
</feature>
<dbReference type="AlphaFoldDB" id="A0A919E5S9"/>
<comment type="cofactor">
    <cofactor evidence="4 6">
        <name>pyridoxal 5'-phosphate</name>
        <dbReference type="ChEBI" id="CHEBI:597326"/>
    </cofactor>
</comment>
<feature type="modified residue" description="N6-(pyridoxal phosphate)lysine" evidence="4">
    <location>
        <position position="224"/>
    </location>
</feature>
<comment type="similarity">
    <text evidence="4 6">Belongs to the kynureninase family.</text>
</comment>
<dbReference type="PIRSF" id="PIRSF038800">
    <property type="entry name" value="KYNU"/>
    <property type="match status" value="1"/>
</dbReference>
<dbReference type="GO" id="GO:0030429">
    <property type="term" value="F:kynureninase activity"/>
    <property type="evidence" value="ECO:0007669"/>
    <property type="project" value="UniProtKB-UniRule"/>
</dbReference>
<feature type="binding site" evidence="4">
    <location>
        <position position="99"/>
    </location>
    <ligand>
        <name>pyridoxal 5'-phosphate</name>
        <dbReference type="ChEBI" id="CHEBI:597326"/>
    </ligand>
</feature>
<evidence type="ECO:0000256" key="2">
    <source>
        <dbReference type="ARBA" id="ARBA00022801"/>
    </source>
</evidence>
<dbReference type="PANTHER" id="PTHR14084">
    <property type="entry name" value="KYNURENINASE"/>
    <property type="match status" value="1"/>
</dbReference>
<dbReference type="GO" id="GO:0019805">
    <property type="term" value="P:quinolinate biosynthetic process"/>
    <property type="evidence" value="ECO:0007669"/>
    <property type="project" value="UniProtKB-UniRule"/>
</dbReference>
<keyword evidence="8" id="KW-1185">Reference proteome</keyword>